<gene>
    <name evidence="11" type="primary">holA_2</name>
    <name evidence="11" type="ORF">NCTC10113_01108</name>
</gene>
<name>A0A448ZY76_METSV</name>
<evidence type="ECO:0000256" key="3">
    <source>
        <dbReference type="ARBA" id="ARBA00022679"/>
    </source>
</evidence>
<dbReference type="SUPFAM" id="SSF52540">
    <property type="entry name" value="P-loop containing nucleoside triphosphate hydrolases"/>
    <property type="match status" value="1"/>
</dbReference>
<evidence type="ECO:0000256" key="1">
    <source>
        <dbReference type="ARBA" id="ARBA00012417"/>
    </source>
</evidence>
<evidence type="ECO:0000256" key="4">
    <source>
        <dbReference type="ARBA" id="ARBA00022695"/>
    </source>
</evidence>
<dbReference type="Gene3D" id="3.40.50.300">
    <property type="entry name" value="P-loop containing nucleotide triphosphate hydrolases"/>
    <property type="match status" value="1"/>
</dbReference>
<keyword evidence="5" id="KW-0235">DNA replication</keyword>
<dbReference type="InterPro" id="IPR005790">
    <property type="entry name" value="DNA_polIII_delta"/>
</dbReference>
<dbReference type="InterPro" id="IPR048466">
    <property type="entry name" value="DNA_pol3_delta-like_C"/>
</dbReference>
<keyword evidence="11" id="KW-0614">Plasmid</keyword>
<protein>
    <recommendedName>
        <fullName evidence="2">DNA polymerase III subunit delta</fullName>
        <ecNumber evidence="1">2.7.7.7</ecNumber>
    </recommendedName>
</protein>
<dbReference type="RefSeq" id="WP_024544080.1">
    <property type="nucleotide sequence ID" value="NZ_BPLV01000001.1"/>
</dbReference>
<keyword evidence="6 11" id="KW-0239">DNA-directed DNA polymerase</keyword>
<comment type="similarity">
    <text evidence="7">Belongs to the DNA polymerase HolA subunit family.</text>
</comment>
<dbReference type="InterPro" id="IPR008921">
    <property type="entry name" value="DNA_pol3_clamp-load_cplx_C"/>
</dbReference>
<feature type="domain" description="DNA polymerase III delta N-terminal" evidence="9">
    <location>
        <begin position="2"/>
        <end position="128"/>
    </location>
</feature>
<evidence type="ECO:0000256" key="5">
    <source>
        <dbReference type="ARBA" id="ARBA00022705"/>
    </source>
</evidence>
<dbReference type="AlphaFoldDB" id="A0A448ZY76"/>
<evidence type="ECO:0000256" key="6">
    <source>
        <dbReference type="ARBA" id="ARBA00022932"/>
    </source>
</evidence>
<evidence type="ECO:0000313" key="11">
    <source>
        <dbReference type="EMBL" id="VEU56212.1"/>
    </source>
</evidence>
<evidence type="ECO:0000256" key="2">
    <source>
        <dbReference type="ARBA" id="ARBA00017703"/>
    </source>
</evidence>
<comment type="catalytic activity">
    <reaction evidence="8">
        <text>DNA(n) + a 2'-deoxyribonucleoside 5'-triphosphate = DNA(n+1) + diphosphate</text>
        <dbReference type="Rhea" id="RHEA:22508"/>
        <dbReference type="Rhea" id="RHEA-COMP:17339"/>
        <dbReference type="Rhea" id="RHEA-COMP:17340"/>
        <dbReference type="ChEBI" id="CHEBI:33019"/>
        <dbReference type="ChEBI" id="CHEBI:61560"/>
        <dbReference type="ChEBI" id="CHEBI:173112"/>
        <dbReference type="EC" id="2.7.7.7"/>
    </reaction>
</comment>
<dbReference type="PANTHER" id="PTHR34388:SF1">
    <property type="entry name" value="DNA POLYMERASE III SUBUNIT DELTA"/>
    <property type="match status" value="1"/>
</dbReference>
<dbReference type="GO" id="GO:0003677">
    <property type="term" value="F:DNA binding"/>
    <property type="evidence" value="ECO:0007669"/>
    <property type="project" value="InterPro"/>
</dbReference>
<dbReference type="GO" id="GO:0006261">
    <property type="term" value="P:DNA-templated DNA replication"/>
    <property type="evidence" value="ECO:0007669"/>
    <property type="project" value="TreeGrafter"/>
</dbReference>
<geneLocation type="plasmid" evidence="11">
    <name>2</name>
</geneLocation>
<dbReference type="NCBIfam" id="TIGR01128">
    <property type="entry name" value="holA"/>
    <property type="match status" value="1"/>
</dbReference>
<keyword evidence="4 11" id="KW-0548">Nucleotidyltransferase</keyword>
<dbReference type="SUPFAM" id="SSF48019">
    <property type="entry name" value="post-AAA+ oligomerization domain-like"/>
    <property type="match status" value="1"/>
</dbReference>
<dbReference type="GO" id="GO:0003887">
    <property type="term" value="F:DNA-directed DNA polymerase activity"/>
    <property type="evidence" value="ECO:0007669"/>
    <property type="project" value="UniProtKB-KW"/>
</dbReference>
<keyword evidence="3 11" id="KW-0808">Transferase</keyword>
<reference evidence="11" key="1">
    <citation type="submission" date="2019-01" db="EMBL/GenBank/DDBJ databases">
        <authorList>
            <consortium name="Pathogen Informatics"/>
        </authorList>
    </citation>
    <scope>NUCLEOTIDE SEQUENCE [LARGE SCALE GENOMIC DNA]</scope>
    <source>
        <strain evidence="11">NCTC10113</strain>
    </source>
</reference>
<dbReference type="EC" id="2.7.7.7" evidence="1"/>
<evidence type="ECO:0000259" key="10">
    <source>
        <dbReference type="Pfam" id="PF21694"/>
    </source>
</evidence>
<dbReference type="Pfam" id="PF21694">
    <property type="entry name" value="DNA_pol3_delta_C"/>
    <property type="match status" value="1"/>
</dbReference>
<dbReference type="PANTHER" id="PTHR34388">
    <property type="entry name" value="DNA POLYMERASE III SUBUNIT DELTA"/>
    <property type="match status" value="1"/>
</dbReference>
<proteinExistence type="inferred from homology"/>
<dbReference type="GO" id="GO:0009360">
    <property type="term" value="C:DNA polymerase III complex"/>
    <property type="evidence" value="ECO:0007669"/>
    <property type="project" value="InterPro"/>
</dbReference>
<evidence type="ECO:0000256" key="7">
    <source>
        <dbReference type="ARBA" id="ARBA00034754"/>
    </source>
</evidence>
<sequence>MYLIKGDENYFIEQKTREIVQNFALQNNHEIRVINYSIDIDIEKFVSEIFDVDIFSPKKIIVLQNIDFLNAKSKIKPTLLDEIIHILETKNDDIEIVFTQYIAKYDKTFTPSKVFNFLLNNAVVIDCKKLSDRALTQFVAKMIEQKGGKTDVWTVTTLLLSLPNDLQIINNEIDRLMLLNKNITIQMIQNNTLNIGSNIDFAFSNAFIDYSSISEIIAKLQEQLNYGISASQIISQMTNILYDAQWLYFLKNKYSSDAEINKILNMNEYKLKLTRSFLEKIGYSKIKKLTIKLAKLDKDIKLGYVDEIIGIETFMLNLFQ</sequence>
<dbReference type="Pfam" id="PF06144">
    <property type="entry name" value="DNA_pol3_delta"/>
    <property type="match status" value="1"/>
</dbReference>
<evidence type="ECO:0000259" key="9">
    <source>
        <dbReference type="Pfam" id="PF06144"/>
    </source>
</evidence>
<feature type="domain" description="DNA polymerase III delta subunit-like C-terminal" evidence="10">
    <location>
        <begin position="230"/>
        <end position="317"/>
    </location>
</feature>
<organism evidence="11">
    <name type="scientific">Metamycoplasma salivarium</name>
    <name type="common">Mycoplasma salivarium</name>
    <dbReference type="NCBI Taxonomy" id="2124"/>
    <lineage>
        <taxon>Bacteria</taxon>
        <taxon>Bacillati</taxon>
        <taxon>Mycoplasmatota</taxon>
        <taxon>Mycoplasmoidales</taxon>
        <taxon>Metamycoplasmataceae</taxon>
        <taxon>Metamycoplasma</taxon>
    </lineage>
</organism>
<dbReference type="InterPro" id="IPR010372">
    <property type="entry name" value="DNA_pol3_delta_N"/>
</dbReference>
<dbReference type="InterPro" id="IPR027417">
    <property type="entry name" value="P-loop_NTPase"/>
</dbReference>
<dbReference type="EMBL" id="LR214939">
    <property type="protein sequence ID" value="VEU56212.1"/>
    <property type="molecule type" value="Genomic_DNA"/>
</dbReference>
<evidence type="ECO:0000256" key="8">
    <source>
        <dbReference type="ARBA" id="ARBA00049244"/>
    </source>
</evidence>
<dbReference type="Gene3D" id="1.20.272.10">
    <property type="match status" value="1"/>
</dbReference>
<accession>A0A448ZY76</accession>